<dbReference type="AlphaFoldDB" id="A0AAV2NYV5"/>
<organism evidence="2 3">
    <name type="scientific">Lasius platythorax</name>
    <dbReference type="NCBI Taxonomy" id="488582"/>
    <lineage>
        <taxon>Eukaryota</taxon>
        <taxon>Metazoa</taxon>
        <taxon>Ecdysozoa</taxon>
        <taxon>Arthropoda</taxon>
        <taxon>Hexapoda</taxon>
        <taxon>Insecta</taxon>
        <taxon>Pterygota</taxon>
        <taxon>Neoptera</taxon>
        <taxon>Endopterygota</taxon>
        <taxon>Hymenoptera</taxon>
        <taxon>Apocrita</taxon>
        <taxon>Aculeata</taxon>
        <taxon>Formicoidea</taxon>
        <taxon>Formicidae</taxon>
        <taxon>Formicinae</taxon>
        <taxon>Lasius</taxon>
        <taxon>Lasius</taxon>
    </lineage>
</organism>
<name>A0AAV2NYV5_9HYME</name>
<protein>
    <submittedName>
        <fullName evidence="2">Uncharacterized protein</fullName>
    </submittedName>
</protein>
<evidence type="ECO:0000313" key="2">
    <source>
        <dbReference type="EMBL" id="CAL1685572.1"/>
    </source>
</evidence>
<sequence length="81" mass="9171">MCPLSRSSRWTQPLRPCSVCRTESAEEADNSPRLLRSPAVAYGSPRGCRMMAQSHRESAYGFTASRRRKRRPPEHTARSPP</sequence>
<evidence type="ECO:0000256" key="1">
    <source>
        <dbReference type="SAM" id="MobiDB-lite"/>
    </source>
</evidence>
<proteinExistence type="predicted"/>
<feature type="region of interest" description="Disordered" evidence="1">
    <location>
        <begin position="52"/>
        <end position="81"/>
    </location>
</feature>
<evidence type="ECO:0000313" key="3">
    <source>
        <dbReference type="Proteomes" id="UP001497644"/>
    </source>
</evidence>
<dbReference type="EMBL" id="OZ034829">
    <property type="protein sequence ID" value="CAL1685572.1"/>
    <property type="molecule type" value="Genomic_DNA"/>
</dbReference>
<keyword evidence="3" id="KW-1185">Reference proteome</keyword>
<accession>A0AAV2NYV5</accession>
<gene>
    <name evidence="2" type="ORF">LPLAT_LOCUS11026</name>
</gene>
<reference evidence="2" key="1">
    <citation type="submission" date="2024-04" db="EMBL/GenBank/DDBJ databases">
        <authorList>
            <consortium name="Molecular Ecology Group"/>
        </authorList>
    </citation>
    <scope>NUCLEOTIDE SEQUENCE</scope>
</reference>
<dbReference type="Proteomes" id="UP001497644">
    <property type="component" value="Chromosome 6"/>
</dbReference>